<organism evidence="1">
    <name type="scientific">marine sediment metagenome</name>
    <dbReference type="NCBI Taxonomy" id="412755"/>
    <lineage>
        <taxon>unclassified sequences</taxon>
        <taxon>metagenomes</taxon>
        <taxon>ecological metagenomes</taxon>
    </lineage>
</organism>
<name>A0A0F8Y8K2_9ZZZZ</name>
<dbReference type="EMBL" id="LAZR01068036">
    <property type="protein sequence ID" value="KKK50414.1"/>
    <property type="molecule type" value="Genomic_DNA"/>
</dbReference>
<sequence>MTNKTGGASVKGELVEASVGTAFAFETAGANSDGVIGIVYEAGIADGSECWIVTGGMADVLIDDGGCALQDRLIASGTAGEAETWNVGGAVATHFLEIGHAIEARVDSGLARAVIHFN</sequence>
<comment type="caution">
    <text evidence="1">The sequence shown here is derived from an EMBL/GenBank/DDBJ whole genome shotgun (WGS) entry which is preliminary data.</text>
</comment>
<evidence type="ECO:0000313" key="1">
    <source>
        <dbReference type="EMBL" id="KKK50414.1"/>
    </source>
</evidence>
<proteinExistence type="predicted"/>
<reference evidence="1" key="1">
    <citation type="journal article" date="2015" name="Nature">
        <title>Complex archaea that bridge the gap between prokaryotes and eukaryotes.</title>
        <authorList>
            <person name="Spang A."/>
            <person name="Saw J.H."/>
            <person name="Jorgensen S.L."/>
            <person name="Zaremba-Niedzwiedzka K."/>
            <person name="Martijn J."/>
            <person name="Lind A.E."/>
            <person name="van Eijk R."/>
            <person name="Schleper C."/>
            <person name="Guy L."/>
            <person name="Ettema T.J."/>
        </authorList>
    </citation>
    <scope>NUCLEOTIDE SEQUENCE</scope>
</reference>
<dbReference type="AlphaFoldDB" id="A0A0F8Y8K2"/>
<gene>
    <name evidence="1" type="ORF">LCGC14_3125250</name>
</gene>
<accession>A0A0F8Y8K2</accession>
<protein>
    <recommendedName>
        <fullName evidence="2">DUF2190 family protein</fullName>
    </recommendedName>
</protein>
<evidence type="ECO:0008006" key="2">
    <source>
        <dbReference type="Google" id="ProtNLM"/>
    </source>
</evidence>